<dbReference type="GO" id="GO:0005886">
    <property type="term" value="C:plasma membrane"/>
    <property type="evidence" value="ECO:0007669"/>
    <property type="project" value="UniProtKB-SubCell"/>
</dbReference>
<dbReference type="InterPro" id="IPR000045">
    <property type="entry name" value="Prepilin_IV_endopep_pep"/>
</dbReference>
<dbReference type="GO" id="GO:0006465">
    <property type="term" value="P:signal peptide processing"/>
    <property type="evidence" value="ECO:0007669"/>
    <property type="project" value="TreeGrafter"/>
</dbReference>
<evidence type="ECO:0000259" key="9">
    <source>
        <dbReference type="Pfam" id="PF06750"/>
    </source>
</evidence>
<evidence type="ECO:0000256" key="2">
    <source>
        <dbReference type="ARBA" id="ARBA00005801"/>
    </source>
</evidence>
<dbReference type="Pfam" id="PF06750">
    <property type="entry name" value="A24_N_bact"/>
    <property type="match status" value="1"/>
</dbReference>
<evidence type="ECO:0000313" key="10">
    <source>
        <dbReference type="EMBL" id="PIS13419.1"/>
    </source>
</evidence>
<evidence type="ECO:0000313" key="11">
    <source>
        <dbReference type="Proteomes" id="UP000230353"/>
    </source>
</evidence>
<feature type="transmembrane region" description="Helical" evidence="7">
    <location>
        <begin position="6"/>
        <end position="25"/>
    </location>
</feature>
<evidence type="ECO:0000256" key="7">
    <source>
        <dbReference type="SAM" id="Phobius"/>
    </source>
</evidence>
<comment type="subcellular location">
    <subcellularLocation>
        <location evidence="1">Cell membrane</location>
        <topology evidence="1">Multi-pass membrane protein</topology>
    </subcellularLocation>
</comment>
<feature type="domain" description="Prepilin peptidase A24 N-terminal" evidence="9">
    <location>
        <begin position="9"/>
        <end position="91"/>
    </location>
</feature>
<feature type="transmembrane region" description="Helical" evidence="7">
    <location>
        <begin position="211"/>
        <end position="231"/>
    </location>
</feature>
<dbReference type="GO" id="GO:0004190">
    <property type="term" value="F:aspartic-type endopeptidase activity"/>
    <property type="evidence" value="ECO:0007669"/>
    <property type="project" value="InterPro"/>
</dbReference>
<dbReference type="AlphaFoldDB" id="A0A2H0WNB7"/>
<comment type="similarity">
    <text evidence="2">Belongs to the peptidase A24 family.</text>
</comment>
<dbReference type="InterPro" id="IPR050882">
    <property type="entry name" value="Prepilin_peptidase/N-MTase"/>
</dbReference>
<evidence type="ECO:0000256" key="1">
    <source>
        <dbReference type="ARBA" id="ARBA00004651"/>
    </source>
</evidence>
<feature type="transmembrane region" description="Helical" evidence="7">
    <location>
        <begin position="164"/>
        <end position="184"/>
    </location>
</feature>
<keyword evidence="4 7" id="KW-0812">Transmembrane</keyword>
<dbReference type="PANTHER" id="PTHR30487">
    <property type="entry name" value="TYPE 4 PREPILIN-LIKE PROTEINS LEADER PEPTIDE-PROCESSING ENZYME"/>
    <property type="match status" value="1"/>
</dbReference>
<evidence type="ECO:0000256" key="4">
    <source>
        <dbReference type="ARBA" id="ARBA00022692"/>
    </source>
</evidence>
<gene>
    <name evidence="10" type="ORF">COT67_01845</name>
</gene>
<comment type="caution">
    <text evidence="10">The sequence shown here is derived from an EMBL/GenBank/DDBJ whole genome shotgun (WGS) entry which is preliminary data.</text>
</comment>
<dbReference type="PANTHER" id="PTHR30487:SF0">
    <property type="entry name" value="PREPILIN LEADER PEPTIDASE_N-METHYLTRANSFERASE-RELATED"/>
    <property type="match status" value="1"/>
</dbReference>
<evidence type="ECO:0000256" key="6">
    <source>
        <dbReference type="ARBA" id="ARBA00023136"/>
    </source>
</evidence>
<keyword evidence="6 7" id="KW-0472">Membrane</keyword>
<evidence type="ECO:0000256" key="3">
    <source>
        <dbReference type="ARBA" id="ARBA00022475"/>
    </source>
</evidence>
<dbReference type="Pfam" id="PF01478">
    <property type="entry name" value="Peptidase_A24"/>
    <property type="match status" value="1"/>
</dbReference>
<evidence type="ECO:0000259" key="8">
    <source>
        <dbReference type="Pfam" id="PF01478"/>
    </source>
</evidence>
<dbReference type="Proteomes" id="UP000230353">
    <property type="component" value="Unassembled WGS sequence"/>
</dbReference>
<feature type="transmembrane region" description="Helical" evidence="7">
    <location>
        <begin position="74"/>
        <end position="93"/>
    </location>
</feature>
<reference evidence="11" key="1">
    <citation type="submission" date="2017-09" db="EMBL/GenBank/DDBJ databases">
        <title>Depth-based differentiation of microbial function through sediment-hosted aquifers and enrichment of novel symbionts in the deep terrestrial subsurface.</title>
        <authorList>
            <person name="Probst A.J."/>
            <person name="Ladd B."/>
            <person name="Jarett J.K."/>
            <person name="Geller-Mcgrath D.E."/>
            <person name="Sieber C.M.K."/>
            <person name="Emerson J.B."/>
            <person name="Anantharaman K."/>
            <person name="Thomas B.C."/>
            <person name="Malmstrom R."/>
            <person name="Stieglmeier M."/>
            <person name="Klingl A."/>
            <person name="Woyke T."/>
            <person name="Ryan C.M."/>
            <person name="Banfield J.F."/>
        </authorList>
    </citation>
    <scope>NUCLEOTIDE SEQUENCE [LARGE SCALE GENOMIC DNA]</scope>
</reference>
<feature type="domain" description="Prepilin type IV endopeptidase peptidase" evidence="8">
    <location>
        <begin position="111"/>
        <end position="226"/>
    </location>
</feature>
<keyword evidence="5 7" id="KW-1133">Transmembrane helix</keyword>
<feature type="transmembrane region" description="Helical" evidence="7">
    <location>
        <begin position="105"/>
        <end position="123"/>
    </location>
</feature>
<proteinExistence type="inferred from homology"/>
<keyword evidence="3" id="KW-1003">Cell membrane</keyword>
<dbReference type="Gene3D" id="1.20.120.1220">
    <property type="match status" value="1"/>
</dbReference>
<feature type="transmembrane region" description="Helical" evidence="7">
    <location>
        <begin position="243"/>
        <end position="263"/>
    </location>
</feature>
<feature type="transmembrane region" description="Helical" evidence="7">
    <location>
        <begin position="135"/>
        <end position="152"/>
    </location>
</feature>
<name>A0A2H0WNB7_9BACT</name>
<organism evidence="10 11">
    <name type="scientific">Candidatus Tagabacteria bacterium CG09_land_8_20_14_0_10_41_14</name>
    <dbReference type="NCBI Taxonomy" id="1975021"/>
    <lineage>
        <taxon>Bacteria</taxon>
        <taxon>Candidatus Tagaibacteriota</taxon>
    </lineage>
</organism>
<evidence type="ECO:0008006" key="12">
    <source>
        <dbReference type="Google" id="ProtNLM"/>
    </source>
</evidence>
<dbReference type="EMBL" id="PEZL01000026">
    <property type="protein sequence ID" value="PIS13419.1"/>
    <property type="molecule type" value="Genomic_DNA"/>
</dbReference>
<evidence type="ECO:0000256" key="5">
    <source>
        <dbReference type="ARBA" id="ARBA00022989"/>
    </source>
</evidence>
<sequence length="269" mass="30930">MLTHVFIFVFGAVIGSFLNVVILRYNTGESIFNSRSRCFSCGKKLAWYELLPIASFLIQAGRCRKCKSKLSWQYPLIETTTGLLFLLIFLNLWKLNSHSFQTMGVQLPYIWLLISLLIVIAVYDLRHKIIPNKIVWLFNISALLFIFFDNWSLVENWSLKIENFAFDILSGLAFFSFFAILWLVSKGKWMGFGDAKLALGLGWILGPEKTILAFLFSFWLGAVFGIFLMLFRGKKYGMKSQIPFGPFLVAGSLLAFFVNINIMDWLYVL</sequence>
<protein>
    <recommendedName>
        <fullName evidence="12">Prepilin peptidase</fullName>
    </recommendedName>
</protein>
<accession>A0A2H0WNB7</accession>
<dbReference type="InterPro" id="IPR010627">
    <property type="entry name" value="Prepilin_pept_A24_N"/>
</dbReference>